<dbReference type="Gene3D" id="3.10.450.50">
    <property type="match status" value="1"/>
</dbReference>
<evidence type="ECO:0000313" key="3">
    <source>
        <dbReference type="Proteomes" id="UP000595610"/>
    </source>
</evidence>
<dbReference type="Proteomes" id="UP000595610">
    <property type="component" value="Chromosome 2"/>
</dbReference>
<dbReference type="Pfam" id="PF14534">
    <property type="entry name" value="DUF4440"/>
    <property type="match status" value="1"/>
</dbReference>
<evidence type="ECO:0000313" key="2">
    <source>
        <dbReference type="EMBL" id="QQC67688.1"/>
    </source>
</evidence>
<dbReference type="InterPro" id="IPR027843">
    <property type="entry name" value="DUF4440"/>
</dbReference>
<gene>
    <name evidence="2" type="ORF">I6I06_18095</name>
</gene>
<evidence type="ECO:0000259" key="1">
    <source>
        <dbReference type="Pfam" id="PF14534"/>
    </source>
</evidence>
<proteinExistence type="predicted"/>
<organism evidence="2 3">
    <name type="scientific">Paraburkholderia ginsengisoli</name>
    <dbReference type="NCBI Taxonomy" id="311231"/>
    <lineage>
        <taxon>Bacteria</taxon>
        <taxon>Pseudomonadati</taxon>
        <taxon>Pseudomonadota</taxon>
        <taxon>Betaproteobacteria</taxon>
        <taxon>Burkholderiales</taxon>
        <taxon>Burkholderiaceae</taxon>
        <taxon>Paraburkholderia</taxon>
    </lineage>
</organism>
<dbReference type="AlphaFoldDB" id="A0A7T4N9J3"/>
<name>A0A7T4N9J3_9BURK</name>
<accession>A0A7T4N9J3</accession>
<reference evidence="2 3" key="1">
    <citation type="submission" date="2020-12" db="EMBL/GenBank/DDBJ databases">
        <title>FDA dAtabase for Regulatory Grade micrObial Sequences (FDA-ARGOS): Supporting development and validation of Infectious Disease Dx tests.</title>
        <authorList>
            <person name="Nelson B."/>
            <person name="Plummer A."/>
            <person name="Tallon L."/>
            <person name="Sadzewicz L."/>
            <person name="Zhao X."/>
            <person name="Boylan J."/>
            <person name="Ott S."/>
            <person name="Bowen H."/>
            <person name="Vavikolanu K."/>
            <person name="Mehta A."/>
            <person name="Aluvathingal J."/>
            <person name="Nadendla S."/>
            <person name="Myers T."/>
            <person name="Yan Y."/>
            <person name="Sichtig H."/>
        </authorList>
    </citation>
    <scope>NUCLEOTIDE SEQUENCE [LARGE SCALE GENOMIC DNA]</scope>
    <source>
        <strain evidence="2 3">FDAARGOS_1049</strain>
    </source>
</reference>
<dbReference type="SUPFAM" id="SSF54427">
    <property type="entry name" value="NTF2-like"/>
    <property type="match status" value="1"/>
</dbReference>
<sequence>MRASIEASNKRWEKAVSRGDAAGIASLYTGTAKLFPPNSKVVSGQKAITEYWKGAIDSGFKAIKLTSLEVEAHGDTAYEVGRYTVPGEGGKVLDAGDYVILWKRNDGHWKMHRDIWTTNTPAPQQ</sequence>
<keyword evidence="3" id="KW-1185">Reference proteome</keyword>
<dbReference type="KEGG" id="pgis:I6I06_18095"/>
<dbReference type="InterPro" id="IPR032710">
    <property type="entry name" value="NTF2-like_dom_sf"/>
</dbReference>
<protein>
    <submittedName>
        <fullName evidence="2">Nuclear transport factor 2 family protein</fullName>
    </submittedName>
</protein>
<dbReference type="EMBL" id="CP066076">
    <property type="protein sequence ID" value="QQC67688.1"/>
    <property type="molecule type" value="Genomic_DNA"/>
</dbReference>
<feature type="domain" description="DUF4440" evidence="1">
    <location>
        <begin position="5"/>
        <end position="111"/>
    </location>
</feature>